<dbReference type="Pfam" id="PF02207">
    <property type="entry name" value="zf-UBR"/>
    <property type="match status" value="1"/>
</dbReference>
<keyword evidence="7 10" id="KW-0862">Zinc</keyword>
<protein>
    <recommendedName>
        <fullName evidence="10">E3 ubiquitin-protein ligase</fullName>
        <ecNumber evidence="10">2.3.2.27</ecNumber>
    </recommendedName>
</protein>
<feature type="compositionally biased region" description="Polar residues" evidence="11">
    <location>
        <begin position="553"/>
        <end position="563"/>
    </location>
</feature>
<dbReference type="InterPro" id="IPR042065">
    <property type="entry name" value="E3_ELL-like"/>
</dbReference>
<evidence type="ECO:0000256" key="3">
    <source>
        <dbReference type="ARBA" id="ARBA00022679"/>
    </source>
</evidence>
<dbReference type="SMART" id="SM00396">
    <property type="entry name" value="ZnF_UBR1"/>
    <property type="match status" value="1"/>
</dbReference>
<gene>
    <name evidence="13" type="primary">ABSGL_13894.1 scaffold 14340</name>
</gene>
<name>A0A168SCF9_ABSGL</name>
<dbReference type="STRING" id="4829.A0A168SCF9"/>
<dbReference type="CDD" id="cd19673">
    <property type="entry name" value="UBR-box_UBR3"/>
    <property type="match status" value="1"/>
</dbReference>
<dbReference type="GO" id="GO:0005737">
    <property type="term" value="C:cytoplasm"/>
    <property type="evidence" value="ECO:0007669"/>
    <property type="project" value="TreeGrafter"/>
</dbReference>
<accession>A0A168SCF9</accession>
<evidence type="ECO:0000259" key="12">
    <source>
        <dbReference type="PROSITE" id="PS51157"/>
    </source>
</evidence>
<feature type="compositionally biased region" description="Acidic residues" evidence="11">
    <location>
        <begin position="537"/>
        <end position="547"/>
    </location>
</feature>
<evidence type="ECO:0000256" key="4">
    <source>
        <dbReference type="ARBA" id="ARBA00022723"/>
    </source>
</evidence>
<comment type="similarity">
    <text evidence="8 10">Belongs to the E3 ubiquitin-protein ligase UBR1-like family.</text>
</comment>
<reference evidence="13" key="1">
    <citation type="submission" date="2016-04" db="EMBL/GenBank/DDBJ databases">
        <authorList>
            <person name="Evans L.H."/>
            <person name="Alamgir A."/>
            <person name="Owens N."/>
            <person name="Weber N.D."/>
            <person name="Virtaneva K."/>
            <person name="Barbian K."/>
            <person name="Babar A."/>
            <person name="Rosenke K."/>
        </authorList>
    </citation>
    <scope>NUCLEOTIDE SEQUENCE [LARGE SCALE GENOMIC DNA]</scope>
    <source>
        <strain evidence="13">CBS 101.48</strain>
    </source>
</reference>
<sequence length="2229" mass="250840">MSKSSATASNMSSASTSQAASVTPDSLRRFLLDAPSVFKAKLNRTAEKQILTNCYRALWSNNNEWMQRYFFKEGLGENESLTQLLDKYDLFNAIGGAGGADDDNLGLRGESSSSSMEIVQTNPDNNVLVDPSQDEPEYWETQRGKQCGHLFKKGESVYRCRNCGLDDTCVMCSRCFHATNHDGHDVKIWISRGAGGCCDCGDPEAWKVPLECRIHSLSATHDDSGRKVIRPVMEPYDTVPPALIDSVHNTIAVVLDYLLETFAASPEDVSPTTADDVLRDCADSHAALGIRDTADERHPSYCCVLWNDERHSFEEVNEIVVKATKCTKAEAQKVAENVDAYGRHVIFTSENLNEALLVASQIKTINLAVTVRSTQNTLREEVCGLLLEWLKDLISGRFKFFTTVEGGTSILVDTICKVLCEEWTLRPELATLSTRSRRGRTTDNDSDDDFDAQELDVSEDDNDDNGIDENGNPTFLMEPVPFLDDDHILDMEDIDEIIGDDHAGWESFDEDEEDHTNTNDDGEGDEEAMDYSIAGDNDGDHDDDDVEMGGSDTGSQHSTGLTPFFNQIISPTTANVATVTSPNPNESLSQPTTTSPPPPTEQQQSPRTHQHQSSITTSSQQKKVPLDIVDFGYDLDGWLVHTEKLDASERELAQTLGVPLSLPSTSMSEANKQLKKEFKRKLRLDYLLQFDLRLWKLARASIKDILIGTLISNFDYRPVLGTRFARNYPDLVDAFFFKDREPEHSVSSLSVQLLTVPTVAWMLVKEYKFFGIVSSILSNFFLTDHIHMLLPENYRTMQVDCRSRSITRHRYAYTFFDLRYVLNADLVKSEVSQNPIYLRYFLDMLYQFQAMDPLERQMDTHVEYESSSWVSAFNVTLQVSKLCRLFAACYSPLQLSGVEASRNLCRSIYRVLHQIANWEPHRSTEQQSVEGDNSAANNGGDQLLIKGVKQQKFRAVSTPHSGSFDVVDYDVTKEPVSFHHPFHWLLSELLEHISLLRDDLLVQIGWNGGFKQMIQMSCTQLPNDLFLTILDYPLRTIVMLAQINCGVWVRNGYGVRNQARTYRDISVRENTFDRDVYLLQVGFVATNPDHLLVTMLDRFKLWDWFNGKTTKPHADYEPSQLTYIVEEFLNLLAICATERGYASAMSIENHIRRSIIQYLGISSMAYSELVKMVPESLSDHESFETTLGTLATYKAPDGLNDHGLYELKDEFYDELDPYFWHFTRNHREEAMESLRKHWKKQHPGEKLGDKDEFMVVPRLIDIQSGPFTHLSDFLHSSTFCQIITHALWNTKMSTSPSETILETTLYLAMLAVNTENRAPRDTKGKQRADESSINATPLDTSHSGFIHHASTKEYAIRVNEIERGHATLLTVLLRCLDDKELKHVHRRLFYIVDQIEAHGSATAKSIISEWRWAFNEATAAAQADESATSAQSEYDRKKAAAKARQAAIMSQFAQAQSQFMSQHGELYEDEDDVDQAMDNDGDINAISNTDTETSADKDDLQVERLCHFPAGTCIVCQEELDRNRLYGVLGLAQNSHIQRQTPLKNADILVDICAQGLKPSLEQGGGDDTSGGSGAAGRKNDLHGFPSDAHSPGVQVSSCGHLMHAQCFDNYQASVDDVVLGPLQALLPAFASRRRFLCPLCKALGNILLPVVWKGKNESFPGVMAPHSPYENVADRLTDIMLQMRQYTPHDSTGQIPGAFHSSPPLSAISDSALIDSHDTNLTTEKLDSLRALYTQLLNTLRMTKANVSYKRRVGSLIDMESSLDELFDMYAYTISSIEIAQRGTEHKAKDLTVEHTGTFLDGISIQTQTLLKILAKTNDLLPKALNNNWTSDDRNSIKYMAARSLSQVIYQGPAASPSTPLLCDDPFRVLVNLGFCVDDPSIDVHHVMRLLLIADITKTVIALMQGLTGSEQLEDPRVVDSLRQVLEQGPSDGSVVQQFAEKVMQCLDVPPSFVSSFFHQIDPKVLKTLIRTYTLPFLRKSLLLMVVHHGFVPQPPEEKDDTVLDEYDHLLSILCLPDLDTLLSLDVPFEQQVLKNWCQHYYDESTTDAASDSSMVAKGSTTPAYARLVQLHLNLPTPFSMVSLPYRMDQLFDESSRRVCRNCKTVPEDPALCLMCGTFVCARKYCCAEDGRGECNTHMRTCGGEIGIYMVIKECFILLLHDNGGTIMSAPYLDAHGEVDLFLKRGAPQYLNNKRYEQLRQMWLSHSIPAFVRRRMEVSYNYQRWESW</sequence>
<dbReference type="InterPro" id="IPR055194">
    <property type="entry name" value="UBR1-like_WH"/>
</dbReference>
<keyword evidence="4 10" id="KW-0479">Metal-binding</keyword>
<feature type="compositionally biased region" description="Acidic residues" evidence="11">
    <location>
        <begin position="507"/>
        <end position="529"/>
    </location>
</feature>
<feature type="compositionally biased region" description="Gly residues" evidence="11">
    <location>
        <begin position="1563"/>
        <end position="1575"/>
    </location>
</feature>
<dbReference type="OMA" id="EQLPKRM"/>
<feature type="region of interest" description="Disordered" evidence="11">
    <location>
        <begin position="506"/>
        <end position="563"/>
    </location>
</feature>
<dbReference type="GO" id="GO:0016567">
    <property type="term" value="P:protein ubiquitination"/>
    <property type="evidence" value="ECO:0007669"/>
    <property type="project" value="UniProtKB-UniRule"/>
</dbReference>
<dbReference type="Pfam" id="PF02617">
    <property type="entry name" value="ClpS"/>
    <property type="match status" value="1"/>
</dbReference>
<feature type="compositionally biased region" description="Low complexity" evidence="11">
    <location>
        <begin position="601"/>
        <end position="621"/>
    </location>
</feature>
<comment type="catalytic activity">
    <reaction evidence="1 10">
        <text>S-ubiquitinyl-[E2 ubiquitin-conjugating enzyme]-L-cysteine + [acceptor protein]-L-lysine = [E2 ubiquitin-conjugating enzyme]-L-cysteine + N(6)-ubiquitinyl-[acceptor protein]-L-lysine.</text>
        <dbReference type="EC" id="2.3.2.27"/>
    </reaction>
</comment>
<keyword evidence="6 10" id="KW-0833">Ubl conjugation pathway</keyword>
<feature type="region of interest" description="Disordered" evidence="11">
    <location>
        <begin position="434"/>
        <end position="478"/>
    </location>
</feature>
<dbReference type="InterPro" id="IPR014719">
    <property type="entry name" value="Ribosomal_bL12_C/ClpS-like"/>
</dbReference>
<dbReference type="EMBL" id="LT554889">
    <property type="protein sequence ID" value="SAM08232.1"/>
    <property type="molecule type" value="Genomic_DNA"/>
</dbReference>
<dbReference type="Gene3D" id="1.10.10.2670">
    <property type="entry name" value="E3 ubiquitin-protein ligase"/>
    <property type="match status" value="1"/>
</dbReference>
<dbReference type="InterPro" id="IPR039164">
    <property type="entry name" value="UBR1-like"/>
</dbReference>
<evidence type="ECO:0000256" key="9">
    <source>
        <dbReference type="PROSITE-ProRule" id="PRU00508"/>
    </source>
</evidence>
<dbReference type="PANTHER" id="PTHR21497">
    <property type="entry name" value="UBIQUITIN LIGASE E3 ALPHA-RELATED"/>
    <property type="match status" value="1"/>
</dbReference>
<dbReference type="PROSITE" id="PS51157">
    <property type="entry name" value="ZF_UBR"/>
    <property type="match status" value="1"/>
</dbReference>
<evidence type="ECO:0000256" key="5">
    <source>
        <dbReference type="ARBA" id="ARBA00022771"/>
    </source>
</evidence>
<dbReference type="InterPro" id="IPR036390">
    <property type="entry name" value="WH_DNA-bd_sf"/>
</dbReference>
<feature type="domain" description="UBR-type" evidence="12">
    <location>
        <begin position="145"/>
        <end position="217"/>
    </location>
</feature>
<dbReference type="SUPFAM" id="SSF46785">
    <property type="entry name" value="Winged helix' DNA-binding domain"/>
    <property type="match status" value="1"/>
</dbReference>
<dbReference type="GO" id="GO:0008270">
    <property type="term" value="F:zinc ion binding"/>
    <property type="evidence" value="ECO:0007669"/>
    <property type="project" value="UniProtKB-UniRule"/>
</dbReference>
<dbReference type="Pfam" id="PF18995">
    <property type="entry name" value="PRT6_C"/>
    <property type="match status" value="1"/>
</dbReference>
<evidence type="ECO:0000256" key="8">
    <source>
        <dbReference type="ARBA" id="ARBA00046341"/>
    </source>
</evidence>
<dbReference type="SUPFAM" id="SSF54736">
    <property type="entry name" value="ClpS-like"/>
    <property type="match status" value="1"/>
</dbReference>
<dbReference type="GO" id="GO:0000151">
    <property type="term" value="C:ubiquitin ligase complex"/>
    <property type="evidence" value="ECO:0007669"/>
    <property type="project" value="TreeGrafter"/>
</dbReference>
<dbReference type="OrthoDB" id="26387at2759"/>
<dbReference type="EC" id="2.3.2.27" evidence="10"/>
<dbReference type="Gene3D" id="3.30.1390.10">
    <property type="match status" value="1"/>
</dbReference>
<evidence type="ECO:0000256" key="7">
    <source>
        <dbReference type="ARBA" id="ARBA00022833"/>
    </source>
</evidence>
<feature type="compositionally biased region" description="Polar residues" evidence="11">
    <location>
        <begin position="576"/>
        <end position="586"/>
    </location>
</feature>
<organism evidence="13">
    <name type="scientific">Absidia glauca</name>
    <name type="common">Pin mould</name>
    <dbReference type="NCBI Taxonomy" id="4829"/>
    <lineage>
        <taxon>Eukaryota</taxon>
        <taxon>Fungi</taxon>
        <taxon>Fungi incertae sedis</taxon>
        <taxon>Mucoromycota</taxon>
        <taxon>Mucoromycotina</taxon>
        <taxon>Mucoromycetes</taxon>
        <taxon>Mucorales</taxon>
        <taxon>Cunninghamellaceae</taxon>
        <taxon>Absidia</taxon>
    </lineage>
</organism>
<feature type="region of interest" description="Disordered" evidence="11">
    <location>
        <begin position="576"/>
        <end position="621"/>
    </location>
</feature>
<dbReference type="FunCoup" id="A0A168SCF9">
    <property type="interactions" value="447"/>
</dbReference>
<comment type="pathway">
    <text evidence="2 10">Protein modification; protein ubiquitination.</text>
</comment>
<feature type="region of interest" description="Disordered" evidence="11">
    <location>
        <begin position="1317"/>
        <end position="1337"/>
    </location>
</feature>
<evidence type="ECO:0000256" key="2">
    <source>
        <dbReference type="ARBA" id="ARBA00004906"/>
    </source>
</evidence>
<feature type="region of interest" description="Disordered" evidence="11">
    <location>
        <begin position="1"/>
        <end position="20"/>
    </location>
</feature>
<dbReference type="PANTHER" id="PTHR21497:SF24">
    <property type="entry name" value="E3 UBIQUITIN-PROTEIN LIGASE UBR1"/>
    <property type="match status" value="1"/>
</dbReference>
<dbReference type="InterPro" id="IPR044046">
    <property type="entry name" value="E3_ligase_UBR-like_C"/>
</dbReference>
<dbReference type="InParanoid" id="A0A168SCF9"/>
<evidence type="ECO:0000256" key="1">
    <source>
        <dbReference type="ARBA" id="ARBA00000900"/>
    </source>
</evidence>
<evidence type="ECO:0000256" key="11">
    <source>
        <dbReference type="SAM" id="MobiDB-lite"/>
    </source>
</evidence>
<dbReference type="FunFam" id="2.10.110.30:FF:000001">
    <property type="entry name" value="E3 ubiquitin-protein ligase UBR2 isoform 1"/>
    <property type="match status" value="1"/>
</dbReference>
<dbReference type="Gene3D" id="2.10.110.30">
    <property type="match status" value="1"/>
</dbReference>
<dbReference type="GO" id="GO:0071596">
    <property type="term" value="P:ubiquitin-dependent protein catabolic process via the N-end rule pathway"/>
    <property type="evidence" value="ECO:0007669"/>
    <property type="project" value="UniProtKB-UniRule"/>
</dbReference>
<proteinExistence type="inferred from homology"/>
<keyword evidence="3 10" id="KW-0808">Transferase</keyword>
<dbReference type="InterPro" id="IPR003126">
    <property type="entry name" value="Znf_UBR"/>
</dbReference>
<keyword evidence="14" id="KW-1185">Reference proteome</keyword>
<dbReference type="Pfam" id="PF22960">
    <property type="entry name" value="WHD_UBR1"/>
    <property type="match status" value="1"/>
</dbReference>
<evidence type="ECO:0000313" key="13">
    <source>
        <dbReference type="EMBL" id="SAM08232.1"/>
    </source>
</evidence>
<dbReference type="GO" id="GO:0061630">
    <property type="term" value="F:ubiquitin protein ligase activity"/>
    <property type="evidence" value="ECO:0007669"/>
    <property type="project" value="UniProtKB-UniRule"/>
</dbReference>
<comment type="function">
    <text evidence="10">Ubiquitin ligase protein which is a component of the N-end rule pathway. Recognizes and binds to proteins bearing specific N-terminal residues that are destabilizing according to the N-end rule, leading to their ubiquitination and subsequent degradation.</text>
</comment>
<evidence type="ECO:0000313" key="14">
    <source>
        <dbReference type="Proteomes" id="UP000078561"/>
    </source>
</evidence>
<feature type="compositionally biased region" description="Basic and acidic residues" evidence="11">
    <location>
        <begin position="1317"/>
        <end position="1330"/>
    </location>
</feature>
<keyword evidence="5 10" id="KW-0863">Zinc-finger</keyword>
<evidence type="ECO:0000256" key="10">
    <source>
        <dbReference type="RuleBase" id="RU366018"/>
    </source>
</evidence>
<evidence type="ECO:0000256" key="6">
    <source>
        <dbReference type="ARBA" id="ARBA00022786"/>
    </source>
</evidence>
<feature type="zinc finger region" description="UBR-type" evidence="9">
    <location>
        <begin position="145"/>
        <end position="217"/>
    </location>
</feature>
<dbReference type="UniPathway" id="UPA00143"/>
<feature type="compositionally biased region" description="Acidic residues" evidence="11">
    <location>
        <begin position="444"/>
        <end position="467"/>
    </location>
</feature>
<feature type="region of interest" description="Disordered" evidence="11">
    <location>
        <begin position="1561"/>
        <end position="1587"/>
    </location>
</feature>
<dbReference type="InterPro" id="IPR003769">
    <property type="entry name" value="ClpS_core"/>
</dbReference>
<dbReference type="Proteomes" id="UP000078561">
    <property type="component" value="Unassembled WGS sequence"/>
</dbReference>